<dbReference type="Pfam" id="PF09008">
    <property type="entry name" value="Head_binding"/>
    <property type="match status" value="1"/>
</dbReference>
<dbReference type="RefSeq" id="WP_072770573.1">
    <property type="nucleotide sequence ID" value="NZ_MOKI01000038.1"/>
</dbReference>
<organism evidence="2 3">
    <name type="scientific">Escherichia coli</name>
    <dbReference type="NCBI Taxonomy" id="562"/>
    <lineage>
        <taxon>Bacteria</taxon>
        <taxon>Pseudomonadati</taxon>
        <taxon>Pseudomonadota</taxon>
        <taxon>Gammaproteobacteria</taxon>
        <taxon>Enterobacterales</taxon>
        <taxon>Enterobacteriaceae</taxon>
        <taxon>Escherichia</taxon>
    </lineage>
</organism>
<accession>A0A8E2GW32</accession>
<name>A0A8E2GW32_ECOLX</name>
<dbReference type="Proteomes" id="UP000184277">
    <property type="component" value="Unassembled WGS sequence"/>
</dbReference>
<evidence type="ECO:0000313" key="3">
    <source>
        <dbReference type="Proteomes" id="UP000184277"/>
    </source>
</evidence>
<proteinExistence type="predicted"/>
<evidence type="ECO:0000259" key="1">
    <source>
        <dbReference type="Pfam" id="PF09008"/>
    </source>
</evidence>
<evidence type="ECO:0000313" key="2">
    <source>
        <dbReference type="EMBL" id="OJR53578.1"/>
    </source>
</evidence>
<protein>
    <recommendedName>
        <fullName evidence="1">Bacteriophage P22 tailspike N-terminal domain-containing protein</fullName>
    </recommendedName>
</protein>
<dbReference type="InterPro" id="IPR009093">
    <property type="entry name" value="P22_tailspike_N"/>
</dbReference>
<dbReference type="SUPFAM" id="SSF51327">
    <property type="entry name" value="Head-binding domain of phage P22 tailspike protein"/>
    <property type="match status" value="1"/>
</dbReference>
<feature type="domain" description="Bacteriophage P22 tailspike N-terminal" evidence="1">
    <location>
        <begin position="1"/>
        <end position="113"/>
    </location>
</feature>
<dbReference type="Gene3D" id="2.170.14.10">
    <property type="entry name" value="Phage P22 tailspike-like, N-terminal domain"/>
    <property type="match status" value="1"/>
</dbReference>
<dbReference type="AlphaFoldDB" id="A0A8E2GW32"/>
<comment type="caution">
    <text evidence="2">The sequence shown here is derived from an EMBL/GenBank/DDBJ whole genome shotgun (WGS) entry which is preliminary data.</text>
</comment>
<gene>
    <name evidence="2" type="ORF">BK383_18885</name>
</gene>
<reference evidence="2 3" key="1">
    <citation type="submission" date="2016-10" db="EMBL/GenBank/DDBJ databases">
        <title>Comprehensive resistome analysis reveals the prevalence of NDM and MCR-1 in Chinese poultry production.</title>
        <authorList>
            <person name="Wang Y."/>
            <person name="Zhang R."/>
            <person name="Li J."/>
            <person name="Wu Z."/>
            <person name="Wenjuan Y."/>
            <person name="Schwarz S."/>
            <person name="Tyrrell J."/>
            <person name="Zheng Y."/>
            <person name="Wang S."/>
            <person name="Shen Z."/>
            <person name="Liu Z."/>
            <person name="Lei L."/>
            <person name="Li M."/>
            <person name="Zhang Q."/>
            <person name="Wu C."/>
            <person name="Zhang Q."/>
            <person name="Wu Y."/>
            <person name="Walsh T."/>
            <person name="Shen J."/>
        </authorList>
    </citation>
    <scope>NUCLEOTIDE SEQUENCE [LARGE SCALE GENOMIC DNA]</scope>
    <source>
        <strain evidence="2 3">570</strain>
    </source>
</reference>
<sequence length="669" mass="73096">MSDITANVVVGNALQLFTSARAFRSLANGRIYVGEPDTDPTIPSNQKVVYLSNENGDIIPMQQPLIINAGGHVVYNGQLARKITTDGNYSMAIYDAYGSQEYYFEDMSRLDPEVFLSLLTRDDGASTVGWKRGLLKESISNVHQMLDAQYVNVWEFADLITTKPDDNKPETWDWTPAFQAAFNSVSIGELDPGSNGGCVYIPPFKNGYHPLNKGLYKVTQLEVPIGVAIIAYGSTLTPFNIEDTKTHLIKFAGMNKVSGLQIAMNYSLTYDCAIWCSGDNNGGRNSDFVSCAVWFSKNAIIVGDPSWLTNPTEGWRGTSEVSFTNCQFNWCLRTATCYGLNTIVTFGGGSRCYANRGNIPPSHPNSSKWSTAPMGNFLNYGALIYVVGASIGTFERDTPSLTSRVMPVDKEDYVNSYGRYIIEGCHIETSFLFYAPRETIVSGDDTTKALVLHNCHGHVATSPSDYYWITASSQMKQGIDVWSCGFYGTHGVSPTRTKLLSAPGCPVHITRDSFNVVSGDFKDCNIFLYPSGFSSIMLANAFGSNQTITTSPSTLVMPNNGSIDLNNSARGSYYSVETGLFTASVELNNVELTIDLRYAKPNSSNQVSLDLIVSGVVVDTVVMTGGFPRGTLRTRRITKGSTFLVRMTGSATYVLNGRANTKLELVANV</sequence>
<dbReference type="EMBL" id="MOKI01000038">
    <property type="protein sequence ID" value="OJR53578.1"/>
    <property type="molecule type" value="Genomic_DNA"/>
</dbReference>
<dbReference type="InterPro" id="IPR036730">
    <property type="entry name" value="P22_tailspike_N_sf"/>
</dbReference>